<organism evidence="2 3">
    <name type="scientific">Citricoccus parietis</name>
    <dbReference type="NCBI Taxonomy" id="592307"/>
    <lineage>
        <taxon>Bacteria</taxon>
        <taxon>Bacillati</taxon>
        <taxon>Actinomycetota</taxon>
        <taxon>Actinomycetes</taxon>
        <taxon>Micrococcales</taxon>
        <taxon>Micrococcaceae</taxon>
        <taxon>Citricoccus</taxon>
    </lineage>
</organism>
<keyword evidence="3" id="KW-1185">Reference proteome</keyword>
<feature type="compositionally biased region" description="Low complexity" evidence="1">
    <location>
        <begin position="26"/>
        <end position="45"/>
    </location>
</feature>
<evidence type="ECO:0000313" key="3">
    <source>
        <dbReference type="Proteomes" id="UP001589575"/>
    </source>
</evidence>
<dbReference type="EMBL" id="JBHMFI010000001">
    <property type="protein sequence ID" value="MFB9071609.1"/>
    <property type="molecule type" value="Genomic_DNA"/>
</dbReference>
<evidence type="ECO:0000313" key="2">
    <source>
        <dbReference type="EMBL" id="MFB9071609.1"/>
    </source>
</evidence>
<protein>
    <submittedName>
        <fullName evidence="2">Uncharacterized protein</fullName>
    </submittedName>
</protein>
<reference evidence="2 3" key="1">
    <citation type="submission" date="2024-09" db="EMBL/GenBank/DDBJ databases">
        <authorList>
            <person name="Sun Q."/>
            <person name="Mori K."/>
        </authorList>
    </citation>
    <scope>NUCLEOTIDE SEQUENCE [LARGE SCALE GENOMIC DNA]</scope>
    <source>
        <strain evidence="2 3">CCM 7609</strain>
    </source>
</reference>
<accession>A0ABV5FY47</accession>
<feature type="compositionally biased region" description="Basic residues" evidence="1">
    <location>
        <begin position="46"/>
        <end position="60"/>
    </location>
</feature>
<name>A0ABV5FY47_9MICC</name>
<sequence>MRCGAPRPRRDRRTPAGRSSAAIGPRSGPRCAGSRAAAAGAAAPPRSRRRPAGVRSPHPR</sequence>
<feature type="region of interest" description="Disordered" evidence="1">
    <location>
        <begin position="1"/>
        <end position="60"/>
    </location>
</feature>
<proteinExistence type="predicted"/>
<dbReference type="Proteomes" id="UP001589575">
    <property type="component" value="Unassembled WGS sequence"/>
</dbReference>
<comment type="caution">
    <text evidence="2">The sequence shown here is derived from an EMBL/GenBank/DDBJ whole genome shotgun (WGS) entry which is preliminary data.</text>
</comment>
<gene>
    <name evidence="2" type="ORF">ACFFX0_10495</name>
</gene>
<evidence type="ECO:0000256" key="1">
    <source>
        <dbReference type="SAM" id="MobiDB-lite"/>
    </source>
</evidence>